<reference evidence="1" key="1">
    <citation type="journal article" date="2021" name="Proc. Natl. Acad. Sci. U.S.A.">
        <title>A Catalog of Tens of Thousands of Viruses from Human Metagenomes Reveals Hidden Associations with Chronic Diseases.</title>
        <authorList>
            <person name="Tisza M.J."/>
            <person name="Buck C.B."/>
        </authorList>
    </citation>
    <scope>NUCLEOTIDE SEQUENCE</scope>
    <source>
        <strain evidence="1">Ct96x5</strain>
    </source>
</reference>
<dbReference type="EMBL" id="BK015488">
    <property type="protein sequence ID" value="DAE09509.1"/>
    <property type="molecule type" value="Genomic_DNA"/>
</dbReference>
<organism evidence="1">
    <name type="scientific">Siphoviridae sp. ct96x5</name>
    <dbReference type="NCBI Taxonomy" id="2825367"/>
    <lineage>
        <taxon>Viruses</taxon>
        <taxon>Duplodnaviria</taxon>
        <taxon>Heunggongvirae</taxon>
        <taxon>Uroviricota</taxon>
        <taxon>Caudoviricetes</taxon>
    </lineage>
</organism>
<proteinExistence type="predicted"/>
<accession>A0A8S5PSN6</accession>
<name>A0A8S5PSN6_9CAUD</name>
<sequence length="81" mass="9699">MTTNEKLQLIDLLQKYQHDLLASDKKNAELRNQIKLSNSWDERDMLYKRIRPNCSGPYEHARIILSRLQREATKEIEWSRG</sequence>
<evidence type="ECO:0000313" key="1">
    <source>
        <dbReference type="EMBL" id="DAE09509.1"/>
    </source>
</evidence>
<protein>
    <submittedName>
        <fullName evidence="1">Uncharacterized protein</fullName>
    </submittedName>
</protein>